<feature type="compositionally biased region" description="Low complexity" evidence="1">
    <location>
        <begin position="1"/>
        <end position="26"/>
    </location>
</feature>
<keyword evidence="3" id="KW-1185">Reference proteome</keyword>
<dbReference type="AlphaFoldDB" id="A0AAE1YYR6"/>
<dbReference type="EMBL" id="JACGWO010000001">
    <property type="protein sequence ID" value="KAK4438413.1"/>
    <property type="molecule type" value="Genomic_DNA"/>
</dbReference>
<protein>
    <submittedName>
        <fullName evidence="2">Uncharacterized protein</fullName>
    </submittedName>
</protein>
<dbReference type="Proteomes" id="UP001293254">
    <property type="component" value="Unassembled WGS sequence"/>
</dbReference>
<evidence type="ECO:0000313" key="3">
    <source>
        <dbReference type="Proteomes" id="UP001293254"/>
    </source>
</evidence>
<feature type="compositionally biased region" description="Basic and acidic residues" evidence="1">
    <location>
        <begin position="29"/>
        <end position="40"/>
    </location>
</feature>
<gene>
    <name evidence="2" type="ORF">Salat_0175600</name>
</gene>
<name>A0AAE1YYR6_9LAMI</name>
<feature type="region of interest" description="Disordered" evidence="1">
    <location>
        <begin position="1"/>
        <end position="61"/>
    </location>
</feature>
<accession>A0AAE1YYR6</accession>
<reference evidence="2" key="2">
    <citation type="journal article" date="2024" name="Plant">
        <title>Genomic evolution and insights into agronomic trait innovations of Sesamum species.</title>
        <authorList>
            <person name="Miao H."/>
            <person name="Wang L."/>
            <person name="Qu L."/>
            <person name="Liu H."/>
            <person name="Sun Y."/>
            <person name="Le M."/>
            <person name="Wang Q."/>
            <person name="Wei S."/>
            <person name="Zheng Y."/>
            <person name="Lin W."/>
            <person name="Duan Y."/>
            <person name="Cao H."/>
            <person name="Xiong S."/>
            <person name="Wang X."/>
            <person name="Wei L."/>
            <person name="Li C."/>
            <person name="Ma Q."/>
            <person name="Ju M."/>
            <person name="Zhao R."/>
            <person name="Li G."/>
            <person name="Mu C."/>
            <person name="Tian Q."/>
            <person name="Mei H."/>
            <person name="Zhang T."/>
            <person name="Gao T."/>
            <person name="Zhang H."/>
        </authorList>
    </citation>
    <scope>NUCLEOTIDE SEQUENCE</scope>
    <source>
        <strain evidence="2">3651</strain>
    </source>
</reference>
<evidence type="ECO:0000313" key="2">
    <source>
        <dbReference type="EMBL" id="KAK4438413.1"/>
    </source>
</evidence>
<sequence length="151" mass="16658">MSSESSESANSSSNSSDSSSSSEVSSPMARDDVPKVEPRVAPEVVVEPKPPQEDVPPTHDAPLDARLFVKSCIKYKDLHRIYRDYHITTYCTLYIPNRDQAMHQPPPDCLTIHLPLLDAGLRFPIDPCVASLINHLRISPSQLVPNALSVL</sequence>
<evidence type="ECO:0000256" key="1">
    <source>
        <dbReference type="SAM" id="MobiDB-lite"/>
    </source>
</evidence>
<proteinExistence type="predicted"/>
<reference evidence="2" key="1">
    <citation type="submission" date="2020-06" db="EMBL/GenBank/DDBJ databases">
        <authorList>
            <person name="Li T."/>
            <person name="Hu X."/>
            <person name="Zhang T."/>
            <person name="Song X."/>
            <person name="Zhang H."/>
            <person name="Dai N."/>
            <person name="Sheng W."/>
            <person name="Hou X."/>
            <person name="Wei L."/>
        </authorList>
    </citation>
    <scope>NUCLEOTIDE SEQUENCE</scope>
    <source>
        <strain evidence="2">3651</strain>
        <tissue evidence="2">Leaf</tissue>
    </source>
</reference>
<organism evidence="2 3">
    <name type="scientific">Sesamum alatum</name>
    <dbReference type="NCBI Taxonomy" id="300844"/>
    <lineage>
        <taxon>Eukaryota</taxon>
        <taxon>Viridiplantae</taxon>
        <taxon>Streptophyta</taxon>
        <taxon>Embryophyta</taxon>
        <taxon>Tracheophyta</taxon>
        <taxon>Spermatophyta</taxon>
        <taxon>Magnoliopsida</taxon>
        <taxon>eudicotyledons</taxon>
        <taxon>Gunneridae</taxon>
        <taxon>Pentapetalae</taxon>
        <taxon>asterids</taxon>
        <taxon>lamiids</taxon>
        <taxon>Lamiales</taxon>
        <taxon>Pedaliaceae</taxon>
        <taxon>Sesamum</taxon>
    </lineage>
</organism>
<comment type="caution">
    <text evidence="2">The sequence shown here is derived from an EMBL/GenBank/DDBJ whole genome shotgun (WGS) entry which is preliminary data.</text>
</comment>